<keyword evidence="4" id="KW-1185">Reference proteome</keyword>
<keyword evidence="1" id="KW-0175">Coiled coil</keyword>
<reference evidence="3" key="1">
    <citation type="submission" date="2021-06" db="EMBL/GenBank/DDBJ databases">
        <authorList>
            <person name="Kallberg Y."/>
            <person name="Tangrot J."/>
            <person name="Rosling A."/>
        </authorList>
    </citation>
    <scope>NUCLEOTIDE SEQUENCE</scope>
    <source>
        <strain evidence="3">MT106</strain>
    </source>
</reference>
<organism evidence="3 4">
    <name type="scientific">Ambispora gerdemannii</name>
    <dbReference type="NCBI Taxonomy" id="144530"/>
    <lineage>
        <taxon>Eukaryota</taxon>
        <taxon>Fungi</taxon>
        <taxon>Fungi incertae sedis</taxon>
        <taxon>Mucoromycota</taxon>
        <taxon>Glomeromycotina</taxon>
        <taxon>Glomeromycetes</taxon>
        <taxon>Archaeosporales</taxon>
        <taxon>Ambisporaceae</taxon>
        <taxon>Ambispora</taxon>
    </lineage>
</organism>
<protein>
    <submittedName>
        <fullName evidence="3">12302_t:CDS:1</fullName>
    </submittedName>
</protein>
<dbReference type="AlphaFoldDB" id="A0A9N9DRE8"/>
<evidence type="ECO:0000313" key="4">
    <source>
        <dbReference type="Proteomes" id="UP000789831"/>
    </source>
</evidence>
<evidence type="ECO:0000256" key="2">
    <source>
        <dbReference type="SAM" id="MobiDB-lite"/>
    </source>
</evidence>
<feature type="coiled-coil region" evidence="1">
    <location>
        <begin position="51"/>
        <end position="111"/>
    </location>
</feature>
<evidence type="ECO:0000313" key="3">
    <source>
        <dbReference type="EMBL" id="CAG8645411.1"/>
    </source>
</evidence>
<name>A0A9N9DRE8_9GLOM</name>
<sequence>MAEPYDPHFGSADENPTPNYPTAYDEYEEAFSSSSMGKSVPNCKPIPIVVETPHQKKIRELEEELKQMVEEATDRVESMVKAETNKATEIIEQLRSENYNLKSQASQLIIKDERIAELERQ</sequence>
<accession>A0A9N9DRE8</accession>
<gene>
    <name evidence="3" type="ORF">AGERDE_LOCUS11173</name>
</gene>
<feature type="region of interest" description="Disordered" evidence="2">
    <location>
        <begin position="1"/>
        <end position="43"/>
    </location>
</feature>
<dbReference type="Proteomes" id="UP000789831">
    <property type="component" value="Unassembled WGS sequence"/>
</dbReference>
<dbReference type="EMBL" id="CAJVPL010004270">
    <property type="protein sequence ID" value="CAG8645411.1"/>
    <property type="molecule type" value="Genomic_DNA"/>
</dbReference>
<proteinExistence type="predicted"/>
<feature type="non-terminal residue" evidence="3">
    <location>
        <position position="1"/>
    </location>
</feature>
<comment type="caution">
    <text evidence="3">The sequence shown here is derived from an EMBL/GenBank/DDBJ whole genome shotgun (WGS) entry which is preliminary data.</text>
</comment>
<evidence type="ECO:0000256" key="1">
    <source>
        <dbReference type="SAM" id="Coils"/>
    </source>
</evidence>